<evidence type="ECO:0000313" key="3">
    <source>
        <dbReference type="Proteomes" id="UP000299102"/>
    </source>
</evidence>
<protein>
    <submittedName>
        <fullName evidence="2">Uncharacterized protein</fullName>
    </submittedName>
</protein>
<keyword evidence="3" id="KW-1185">Reference proteome</keyword>
<dbReference type="Proteomes" id="UP000299102">
    <property type="component" value="Unassembled WGS sequence"/>
</dbReference>
<accession>A0A4C1ZF33</accession>
<feature type="signal peptide" evidence="1">
    <location>
        <begin position="1"/>
        <end position="19"/>
    </location>
</feature>
<keyword evidence="1" id="KW-0732">Signal</keyword>
<evidence type="ECO:0000313" key="2">
    <source>
        <dbReference type="EMBL" id="GBP85217.1"/>
    </source>
</evidence>
<sequence>MLPIAISVLLWTPISIVLDSEPGFNLKYSTKLEQGAEFEFLVWHATEFVMWPDTLHGVWSPGTALAIQL</sequence>
<comment type="caution">
    <text evidence="2">The sequence shown here is derived from an EMBL/GenBank/DDBJ whole genome shotgun (WGS) entry which is preliminary data.</text>
</comment>
<gene>
    <name evidence="2" type="ORF">EVAR_55694_1</name>
</gene>
<feature type="chain" id="PRO_5020020845" evidence="1">
    <location>
        <begin position="20"/>
        <end position="69"/>
    </location>
</feature>
<proteinExistence type="predicted"/>
<dbReference type="EMBL" id="BGZK01001723">
    <property type="protein sequence ID" value="GBP85217.1"/>
    <property type="molecule type" value="Genomic_DNA"/>
</dbReference>
<reference evidence="2 3" key="1">
    <citation type="journal article" date="2019" name="Commun. Biol.">
        <title>The bagworm genome reveals a unique fibroin gene that provides high tensile strength.</title>
        <authorList>
            <person name="Kono N."/>
            <person name="Nakamura H."/>
            <person name="Ohtoshi R."/>
            <person name="Tomita M."/>
            <person name="Numata K."/>
            <person name="Arakawa K."/>
        </authorList>
    </citation>
    <scope>NUCLEOTIDE SEQUENCE [LARGE SCALE GENOMIC DNA]</scope>
</reference>
<dbReference type="AlphaFoldDB" id="A0A4C1ZF33"/>
<name>A0A4C1ZF33_EUMVA</name>
<evidence type="ECO:0000256" key="1">
    <source>
        <dbReference type="SAM" id="SignalP"/>
    </source>
</evidence>
<organism evidence="2 3">
    <name type="scientific">Eumeta variegata</name>
    <name type="common">Bagworm moth</name>
    <name type="synonym">Eumeta japonica</name>
    <dbReference type="NCBI Taxonomy" id="151549"/>
    <lineage>
        <taxon>Eukaryota</taxon>
        <taxon>Metazoa</taxon>
        <taxon>Ecdysozoa</taxon>
        <taxon>Arthropoda</taxon>
        <taxon>Hexapoda</taxon>
        <taxon>Insecta</taxon>
        <taxon>Pterygota</taxon>
        <taxon>Neoptera</taxon>
        <taxon>Endopterygota</taxon>
        <taxon>Lepidoptera</taxon>
        <taxon>Glossata</taxon>
        <taxon>Ditrysia</taxon>
        <taxon>Tineoidea</taxon>
        <taxon>Psychidae</taxon>
        <taxon>Oiketicinae</taxon>
        <taxon>Eumeta</taxon>
    </lineage>
</organism>